<accession>A0ABQ4NF32</accession>
<protein>
    <recommendedName>
        <fullName evidence="1">Helix-turn-helix domain-containing protein</fullName>
    </recommendedName>
</protein>
<comment type="caution">
    <text evidence="2">The sequence shown here is derived from an EMBL/GenBank/DDBJ whole genome shotgun (WGS) entry which is preliminary data.</text>
</comment>
<dbReference type="InterPro" id="IPR041657">
    <property type="entry name" value="HTH_17"/>
</dbReference>
<dbReference type="EMBL" id="BOVJ01000218">
    <property type="protein sequence ID" value="GIQ66853.1"/>
    <property type="molecule type" value="Genomic_DNA"/>
</dbReference>
<organism evidence="2 3">
    <name type="scientific">Paenibacillus cisolokensis</name>
    <dbReference type="NCBI Taxonomy" id="1658519"/>
    <lineage>
        <taxon>Bacteria</taxon>
        <taxon>Bacillati</taxon>
        <taxon>Bacillota</taxon>
        <taxon>Bacilli</taxon>
        <taxon>Bacillales</taxon>
        <taxon>Paenibacillaceae</taxon>
        <taxon>Paenibacillus</taxon>
    </lineage>
</organism>
<reference evidence="2 3" key="1">
    <citation type="submission" date="2021-04" db="EMBL/GenBank/DDBJ databases">
        <title>Draft genome sequence of Paenibacillus cisolokensis, LC2-13A.</title>
        <authorList>
            <person name="Uke A."/>
            <person name="Chhe C."/>
            <person name="Baramee S."/>
            <person name="Kosugi A."/>
        </authorList>
    </citation>
    <scope>NUCLEOTIDE SEQUENCE [LARGE SCALE GENOMIC DNA]</scope>
    <source>
        <strain evidence="2 3">LC2-13A</strain>
    </source>
</reference>
<dbReference type="InterPro" id="IPR009061">
    <property type="entry name" value="DNA-bd_dom_put_sf"/>
</dbReference>
<keyword evidence="3" id="KW-1185">Reference proteome</keyword>
<evidence type="ECO:0000313" key="3">
    <source>
        <dbReference type="Proteomes" id="UP000680304"/>
    </source>
</evidence>
<dbReference type="SUPFAM" id="SSF46955">
    <property type="entry name" value="Putative DNA-binding domain"/>
    <property type="match status" value="1"/>
</dbReference>
<name>A0ABQ4NF32_9BACL</name>
<feature type="domain" description="Helix-turn-helix" evidence="1">
    <location>
        <begin position="93"/>
        <end position="136"/>
    </location>
</feature>
<proteinExistence type="predicted"/>
<sequence length="226" mass="25319">MYMFNLAEKEVAISEAVTISELIKNYLPESDTDKLPALIKAIANYIEKTSIQNPVTLLQEVQQSLSEPHRALQRLLIHMVTVGTSEDVLSVKMYTTGDVARFFGVSVATVNNWINQGRFQGVVKGERFKQARIPENAVYVAPTGVKTTISEAAQRYEEEQVRLGRNKPVTTVEELAELVNAVVYFENKYGGTLETTLGQRSDLTPAEKRDAEQWAGLLRSIERRNA</sequence>
<dbReference type="Pfam" id="PF12728">
    <property type="entry name" value="HTH_17"/>
    <property type="match status" value="1"/>
</dbReference>
<dbReference type="Proteomes" id="UP000680304">
    <property type="component" value="Unassembled WGS sequence"/>
</dbReference>
<gene>
    <name evidence="2" type="ORF">PACILC2_54210</name>
</gene>
<evidence type="ECO:0000313" key="2">
    <source>
        <dbReference type="EMBL" id="GIQ66853.1"/>
    </source>
</evidence>
<evidence type="ECO:0000259" key="1">
    <source>
        <dbReference type="Pfam" id="PF12728"/>
    </source>
</evidence>